<keyword evidence="3" id="KW-0808">Transferase</keyword>
<keyword evidence="1" id="KW-0812">Transmembrane</keyword>
<reference evidence="3 4" key="1">
    <citation type="submission" date="2020-08" db="EMBL/GenBank/DDBJ databases">
        <title>Edaphobacter telluris sp. nov. and Acidobacterium dinghuensis sp. nov., two acidobacteria isolated from forest soil.</title>
        <authorList>
            <person name="Fu J."/>
            <person name="Qiu L."/>
        </authorList>
    </citation>
    <scope>NUCLEOTIDE SEQUENCE [LARGE SCALE GENOMIC DNA]</scope>
    <source>
        <strain evidence="3">4Y35</strain>
    </source>
</reference>
<dbReference type="EMBL" id="CP060394">
    <property type="protein sequence ID" value="QNI34545.1"/>
    <property type="molecule type" value="Genomic_DNA"/>
</dbReference>
<keyword evidence="1" id="KW-1133">Transmembrane helix</keyword>
<gene>
    <name evidence="3" type="ORF">H7849_11980</name>
</gene>
<name>A0A7G8BPS5_9BACT</name>
<feature type="domain" description="Acyltransferase 3" evidence="2">
    <location>
        <begin position="11"/>
        <end position="307"/>
    </location>
</feature>
<dbReference type="PANTHER" id="PTHR23028:SF53">
    <property type="entry name" value="ACYL_TRANSF_3 DOMAIN-CONTAINING PROTEIN"/>
    <property type="match status" value="1"/>
</dbReference>
<feature type="transmembrane region" description="Helical" evidence="1">
    <location>
        <begin position="293"/>
        <end position="315"/>
    </location>
</feature>
<evidence type="ECO:0000259" key="2">
    <source>
        <dbReference type="Pfam" id="PF01757"/>
    </source>
</evidence>
<accession>A0A7G8BPS5</accession>
<dbReference type="PANTHER" id="PTHR23028">
    <property type="entry name" value="ACETYLTRANSFERASE"/>
    <property type="match status" value="1"/>
</dbReference>
<keyword evidence="4" id="KW-1185">Reference proteome</keyword>
<feature type="transmembrane region" description="Helical" evidence="1">
    <location>
        <begin position="191"/>
        <end position="209"/>
    </location>
</feature>
<feature type="transmembrane region" description="Helical" evidence="1">
    <location>
        <begin position="216"/>
        <end position="233"/>
    </location>
</feature>
<feature type="transmembrane region" description="Helical" evidence="1">
    <location>
        <begin position="131"/>
        <end position="152"/>
    </location>
</feature>
<keyword evidence="1" id="KW-0472">Membrane</keyword>
<dbReference type="Proteomes" id="UP000515312">
    <property type="component" value="Chromosome"/>
</dbReference>
<proteinExistence type="predicted"/>
<dbReference type="InterPro" id="IPR002656">
    <property type="entry name" value="Acyl_transf_3_dom"/>
</dbReference>
<dbReference type="GO" id="GO:0016020">
    <property type="term" value="C:membrane"/>
    <property type="evidence" value="ECO:0007669"/>
    <property type="project" value="TreeGrafter"/>
</dbReference>
<sequence>MDTSKNARIPTLDGWRGIAILLVLIDHVQHSCFRATRYETFSYLGQHGVTIFFVLSGYLITSKLLSELNTTDTIDLGKFYRRRFFRLMPSAWLYLSIVTLVCIVLHSDNFGVIPALFFFRNYVGHNLLTGHFWTLSIEEQFYLVWPAILLLLRRKAWTVAVLGCIIVCLWRIADWNILLSEHVAYSFLTQYRADAILFGCLLALMIVRLKKMLRAWMLWPLLLAFVACIGSYHKFIPTRESIVIALILAVTSTRPDSVLSRPLNAKWLVSLGQMSYSLYIWQEFSLIQFGGHWYIALPTLLTIIFVLGYLNYYFIEQPLNRLGHSLLEAHDCPTPPPSCSKSIVECGRDARLRSIG</sequence>
<dbReference type="GO" id="GO:0016747">
    <property type="term" value="F:acyltransferase activity, transferring groups other than amino-acyl groups"/>
    <property type="evidence" value="ECO:0007669"/>
    <property type="project" value="InterPro"/>
</dbReference>
<dbReference type="InterPro" id="IPR050879">
    <property type="entry name" value="Acyltransferase_3"/>
</dbReference>
<evidence type="ECO:0000256" key="1">
    <source>
        <dbReference type="SAM" id="Phobius"/>
    </source>
</evidence>
<evidence type="ECO:0000313" key="4">
    <source>
        <dbReference type="Proteomes" id="UP000515312"/>
    </source>
</evidence>
<protein>
    <submittedName>
        <fullName evidence="3">Acyltransferase</fullName>
    </submittedName>
</protein>
<feature type="transmembrane region" description="Helical" evidence="1">
    <location>
        <begin position="159"/>
        <end position="179"/>
    </location>
</feature>
<dbReference type="KEGG" id="adin:H7849_11980"/>
<feature type="transmembrane region" description="Helical" evidence="1">
    <location>
        <begin position="91"/>
        <end position="119"/>
    </location>
</feature>
<organism evidence="3 4">
    <name type="scientific">Alloacidobacterium dinghuense</name>
    <dbReference type="NCBI Taxonomy" id="2763107"/>
    <lineage>
        <taxon>Bacteria</taxon>
        <taxon>Pseudomonadati</taxon>
        <taxon>Acidobacteriota</taxon>
        <taxon>Terriglobia</taxon>
        <taxon>Terriglobales</taxon>
        <taxon>Acidobacteriaceae</taxon>
        <taxon>Alloacidobacterium</taxon>
    </lineage>
</organism>
<dbReference type="AlphaFoldDB" id="A0A7G8BPS5"/>
<dbReference type="GO" id="GO:0000271">
    <property type="term" value="P:polysaccharide biosynthetic process"/>
    <property type="evidence" value="ECO:0007669"/>
    <property type="project" value="TreeGrafter"/>
</dbReference>
<evidence type="ECO:0000313" key="3">
    <source>
        <dbReference type="EMBL" id="QNI34545.1"/>
    </source>
</evidence>
<dbReference type="Pfam" id="PF01757">
    <property type="entry name" value="Acyl_transf_3"/>
    <property type="match status" value="1"/>
</dbReference>
<keyword evidence="3" id="KW-0012">Acyltransferase</keyword>
<dbReference type="RefSeq" id="WP_186746790.1">
    <property type="nucleotide sequence ID" value="NZ_CP060394.1"/>
</dbReference>